<name>Q2SQL3_HAHCH</name>
<organism evidence="1 2">
    <name type="scientific">Hahella chejuensis (strain KCTC 2396)</name>
    <dbReference type="NCBI Taxonomy" id="349521"/>
    <lineage>
        <taxon>Bacteria</taxon>
        <taxon>Pseudomonadati</taxon>
        <taxon>Pseudomonadota</taxon>
        <taxon>Gammaproteobacteria</taxon>
        <taxon>Oceanospirillales</taxon>
        <taxon>Hahellaceae</taxon>
        <taxon>Hahella</taxon>
    </lineage>
</organism>
<evidence type="ECO:0000313" key="1">
    <source>
        <dbReference type="EMBL" id="ABC27061.1"/>
    </source>
</evidence>
<accession>Q2SQL3</accession>
<dbReference type="EMBL" id="CP000155">
    <property type="protein sequence ID" value="ABC27061.1"/>
    <property type="molecule type" value="Genomic_DNA"/>
</dbReference>
<protein>
    <submittedName>
        <fullName evidence="1">Uncharacterized protein</fullName>
    </submittedName>
</protein>
<evidence type="ECO:0000313" key="2">
    <source>
        <dbReference type="Proteomes" id="UP000000238"/>
    </source>
</evidence>
<dbReference type="AlphaFoldDB" id="Q2SQL3"/>
<dbReference type="Proteomes" id="UP000000238">
    <property type="component" value="Chromosome"/>
</dbReference>
<gene>
    <name evidence="1" type="ordered locus">HCH_00142</name>
</gene>
<dbReference type="KEGG" id="hch:HCH_00142"/>
<sequence>MLWFSISGAISIDPEHKLFNFSPGNHCNFIATHTL</sequence>
<dbReference type="HOGENOM" id="CLU_3365252_0_0_6"/>
<keyword evidence="2" id="KW-1185">Reference proteome</keyword>
<reference evidence="1 2" key="1">
    <citation type="journal article" date="2005" name="Nucleic Acids Res.">
        <title>Genomic blueprint of Hahella chejuensis, a marine microbe producing an algicidal agent.</title>
        <authorList>
            <person name="Jeong H."/>
            <person name="Yim J.H."/>
            <person name="Lee C."/>
            <person name="Choi S.-H."/>
            <person name="Park Y.K."/>
            <person name="Yoon S.H."/>
            <person name="Hur C.-G."/>
            <person name="Kang H.-Y."/>
            <person name="Kim D."/>
            <person name="Lee H.H."/>
            <person name="Park K.H."/>
            <person name="Park S.-H."/>
            <person name="Park H.-S."/>
            <person name="Lee H.K."/>
            <person name="Oh T.K."/>
            <person name="Kim J.F."/>
        </authorList>
    </citation>
    <scope>NUCLEOTIDE SEQUENCE [LARGE SCALE GENOMIC DNA]</scope>
    <source>
        <strain evidence="1 2">KCTC 2396</strain>
    </source>
</reference>
<proteinExistence type="predicted"/>